<evidence type="ECO:0000313" key="2">
    <source>
        <dbReference type="Proteomes" id="UP000046395"/>
    </source>
</evidence>
<evidence type="ECO:0000256" key="1">
    <source>
        <dbReference type="SAM" id="MobiDB-lite"/>
    </source>
</evidence>
<organism evidence="2 3">
    <name type="scientific">Trichuris muris</name>
    <name type="common">Mouse whipworm</name>
    <dbReference type="NCBI Taxonomy" id="70415"/>
    <lineage>
        <taxon>Eukaryota</taxon>
        <taxon>Metazoa</taxon>
        <taxon>Ecdysozoa</taxon>
        <taxon>Nematoda</taxon>
        <taxon>Enoplea</taxon>
        <taxon>Dorylaimia</taxon>
        <taxon>Trichinellida</taxon>
        <taxon>Trichuridae</taxon>
        <taxon>Trichuris</taxon>
    </lineage>
</organism>
<dbReference type="AlphaFoldDB" id="A0A5S6R052"/>
<protein>
    <submittedName>
        <fullName evidence="3">Uncharacterized protein</fullName>
    </submittedName>
</protein>
<feature type="region of interest" description="Disordered" evidence="1">
    <location>
        <begin position="102"/>
        <end position="123"/>
    </location>
</feature>
<proteinExistence type="predicted"/>
<accession>A0A5S6R052</accession>
<dbReference type="WBParaSite" id="TMUE_3000012547.1">
    <property type="protein sequence ID" value="TMUE_3000012547.1"/>
    <property type="gene ID" value="WBGene00288489"/>
</dbReference>
<keyword evidence="2" id="KW-1185">Reference proteome</keyword>
<name>A0A5S6R052_TRIMR</name>
<dbReference type="Proteomes" id="UP000046395">
    <property type="component" value="Unassembled WGS sequence"/>
</dbReference>
<reference evidence="3" key="1">
    <citation type="submission" date="2019-12" db="UniProtKB">
        <authorList>
            <consortium name="WormBaseParasite"/>
        </authorList>
    </citation>
    <scope>IDENTIFICATION</scope>
</reference>
<evidence type="ECO:0000313" key="3">
    <source>
        <dbReference type="WBParaSite" id="TMUE_3000012547.1"/>
    </source>
</evidence>
<sequence length="123" mass="13274">MLGYEPVCKLMYYMPTPMQRGPEKVAARKEEPTDDLLAFNFNPSPSLLREFESLTSTEDSLVSLTGRPGGVDGPRQACAHVPLWANCAPLGHMADTFPGVVGGRDVPLDAPLPTSDRSARSSN</sequence>